<keyword evidence="3" id="KW-1185">Reference proteome</keyword>
<name>A0A5B7GRK4_PORTR</name>
<feature type="region of interest" description="Disordered" evidence="1">
    <location>
        <begin position="7"/>
        <end position="39"/>
    </location>
</feature>
<comment type="caution">
    <text evidence="2">The sequence shown here is derived from an EMBL/GenBank/DDBJ whole genome shotgun (WGS) entry which is preliminary data.</text>
</comment>
<gene>
    <name evidence="2" type="ORF">E2C01_053847</name>
</gene>
<evidence type="ECO:0000313" key="2">
    <source>
        <dbReference type="EMBL" id="MPC59817.1"/>
    </source>
</evidence>
<organism evidence="2 3">
    <name type="scientific">Portunus trituberculatus</name>
    <name type="common">Swimming crab</name>
    <name type="synonym">Neptunus trituberculatus</name>
    <dbReference type="NCBI Taxonomy" id="210409"/>
    <lineage>
        <taxon>Eukaryota</taxon>
        <taxon>Metazoa</taxon>
        <taxon>Ecdysozoa</taxon>
        <taxon>Arthropoda</taxon>
        <taxon>Crustacea</taxon>
        <taxon>Multicrustacea</taxon>
        <taxon>Malacostraca</taxon>
        <taxon>Eumalacostraca</taxon>
        <taxon>Eucarida</taxon>
        <taxon>Decapoda</taxon>
        <taxon>Pleocyemata</taxon>
        <taxon>Brachyura</taxon>
        <taxon>Eubrachyura</taxon>
        <taxon>Portunoidea</taxon>
        <taxon>Portunidae</taxon>
        <taxon>Portuninae</taxon>
        <taxon>Portunus</taxon>
    </lineage>
</organism>
<reference evidence="2 3" key="1">
    <citation type="submission" date="2019-05" db="EMBL/GenBank/DDBJ databases">
        <title>Another draft genome of Portunus trituberculatus and its Hox gene families provides insights of decapod evolution.</title>
        <authorList>
            <person name="Jeong J.-H."/>
            <person name="Song I."/>
            <person name="Kim S."/>
            <person name="Choi T."/>
            <person name="Kim D."/>
            <person name="Ryu S."/>
            <person name="Kim W."/>
        </authorList>
    </citation>
    <scope>NUCLEOTIDE SEQUENCE [LARGE SCALE GENOMIC DNA]</scope>
    <source>
        <tissue evidence="2">Muscle</tissue>
    </source>
</reference>
<protein>
    <submittedName>
        <fullName evidence="2">Uncharacterized protein</fullName>
    </submittedName>
</protein>
<dbReference type="EMBL" id="VSRR010016901">
    <property type="protein sequence ID" value="MPC59817.1"/>
    <property type="molecule type" value="Genomic_DNA"/>
</dbReference>
<evidence type="ECO:0000256" key="1">
    <source>
        <dbReference type="SAM" id="MobiDB-lite"/>
    </source>
</evidence>
<accession>A0A5B7GRK4</accession>
<dbReference type="AlphaFoldDB" id="A0A5B7GRK4"/>
<sequence length="219" mass="24369">MFVEISLGAGRGGDTTVGAREGHGGLASRATSASHSVPHAAPTRAHSRILLRARSFKSRLLTQCFQNSHSRLIPVYSVQNHSHRCGECLTTPLVYTPRLAIVRQSVRSVKCAATHLSPEAPELTTNYLPSFTYCMVEPARNFWLHGSIFPDWSGCGRDRDDREALCFLLSRGGRKMPRGPFTSWRPLWKFRSKAPSISCLPLGVSRNGWQMAWLFGLFV</sequence>
<dbReference type="Proteomes" id="UP000324222">
    <property type="component" value="Unassembled WGS sequence"/>
</dbReference>
<evidence type="ECO:0000313" key="3">
    <source>
        <dbReference type="Proteomes" id="UP000324222"/>
    </source>
</evidence>
<proteinExistence type="predicted"/>